<dbReference type="EMBL" id="KB526692">
    <property type="protein sequence ID" value="EMP36053.1"/>
    <property type="molecule type" value="Genomic_DNA"/>
</dbReference>
<gene>
    <name evidence="2" type="ORF">UY3_06789</name>
</gene>
<evidence type="ECO:0000313" key="3">
    <source>
        <dbReference type="Proteomes" id="UP000031443"/>
    </source>
</evidence>
<keyword evidence="3" id="KW-1185">Reference proteome</keyword>
<sequence>MIKGSGSSAASENCNYQELSPNLDNGSSAASENCNYQELSPNLDNGRNFSRVPQEPMNSEPSSASLTPSSSSMTFKGQYNNWKSAVAGSQADFTGLEDYWCCGDDRQTHSLAGNRREWILWMGYYQQERIGAGGRSPSAKEGSRAGAAGSTALGTQSDSPLQPCPI</sequence>
<proteinExistence type="predicted"/>
<feature type="compositionally biased region" description="Low complexity" evidence="1">
    <location>
        <begin position="59"/>
        <end position="71"/>
    </location>
</feature>
<reference evidence="3" key="1">
    <citation type="journal article" date="2013" name="Nat. Genet.">
        <title>The draft genomes of soft-shell turtle and green sea turtle yield insights into the development and evolution of the turtle-specific body plan.</title>
        <authorList>
            <person name="Wang Z."/>
            <person name="Pascual-Anaya J."/>
            <person name="Zadissa A."/>
            <person name="Li W."/>
            <person name="Niimura Y."/>
            <person name="Huang Z."/>
            <person name="Li C."/>
            <person name="White S."/>
            <person name="Xiong Z."/>
            <person name="Fang D."/>
            <person name="Wang B."/>
            <person name="Ming Y."/>
            <person name="Chen Y."/>
            <person name="Zheng Y."/>
            <person name="Kuraku S."/>
            <person name="Pignatelli M."/>
            <person name="Herrero J."/>
            <person name="Beal K."/>
            <person name="Nozawa M."/>
            <person name="Li Q."/>
            <person name="Wang J."/>
            <person name="Zhang H."/>
            <person name="Yu L."/>
            <person name="Shigenobu S."/>
            <person name="Wang J."/>
            <person name="Liu J."/>
            <person name="Flicek P."/>
            <person name="Searle S."/>
            <person name="Wang J."/>
            <person name="Kuratani S."/>
            <person name="Yin Y."/>
            <person name="Aken B."/>
            <person name="Zhang G."/>
            <person name="Irie N."/>
        </authorList>
    </citation>
    <scope>NUCLEOTIDE SEQUENCE [LARGE SCALE GENOMIC DNA]</scope>
</reference>
<organism evidence="2 3">
    <name type="scientific">Chelonia mydas</name>
    <name type="common">Green sea-turtle</name>
    <name type="synonym">Chelonia agassizi</name>
    <dbReference type="NCBI Taxonomy" id="8469"/>
    <lineage>
        <taxon>Eukaryota</taxon>
        <taxon>Metazoa</taxon>
        <taxon>Chordata</taxon>
        <taxon>Craniata</taxon>
        <taxon>Vertebrata</taxon>
        <taxon>Euteleostomi</taxon>
        <taxon>Archelosauria</taxon>
        <taxon>Testudinata</taxon>
        <taxon>Testudines</taxon>
        <taxon>Cryptodira</taxon>
        <taxon>Durocryptodira</taxon>
        <taxon>Americhelydia</taxon>
        <taxon>Chelonioidea</taxon>
        <taxon>Cheloniidae</taxon>
        <taxon>Chelonia</taxon>
    </lineage>
</organism>
<feature type="region of interest" description="Disordered" evidence="1">
    <location>
        <begin position="131"/>
        <end position="166"/>
    </location>
</feature>
<protein>
    <submittedName>
        <fullName evidence="2">Uncharacterized protein</fullName>
    </submittedName>
</protein>
<dbReference type="Proteomes" id="UP000031443">
    <property type="component" value="Unassembled WGS sequence"/>
</dbReference>
<feature type="compositionally biased region" description="Polar residues" evidence="1">
    <location>
        <begin position="1"/>
        <end position="48"/>
    </location>
</feature>
<evidence type="ECO:0000313" key="2">
    <source>
        <dbReference type="EMBL" id="EMP36053.1"/>
    </source>
</evidence>
<accession>M7BVE5</accession>
<evidence type="ECO:0000256" key="1">
    <source>
        <dbReference type="SAM" id="MobiDB-lite"/>
    </source>
</evidence>
<name>M7BVE5_CHEMY</name>
<feature type="region of interest" description="Disordered" evidence="1">
    <location>
        <begin position="1"/>
        <end position="71"/>
    </location>
</feature>
<dbReference type="AlphaFoldDB" id="M7BVE5"/>